<sequence length="83" mass="9293">MQSFHYQVIPMALLSAPKTEQTPNAPSQPVEFQGFEQSFHEHVRREEVGEAIIWVPSTAPTESQPEASSLCHSMANLQLQDSK</sequence>
<name>A0A409WCW0_9AGAR</name>
<dbReference type="Proteomes" id="UP000284706">
    <property type="component" value="Unassembled WGS sequence"/>
</dbReference>
<dbReference type="EMBL" id="NHYE01005169">
    <property type="protein sequence ID" value="PPQ76354.1"/>
    <property type="molecule type" value="Genomic_DNA"/>
</dbReference>
<organism evidence="1 2">
    <name type="scientific">Gymnopilus dilepis</name>
    <dbReference type="NCBI Taxonomy" id="231916"/>
    <lineage>
        <taxon>Eukaryota</taxon>
        <taxon>Fungi</taxon>
        <taxon>Dikarya</taxon>
        <taxon>Basidiomycota</taxon>
        <taxon>Agaricomycotina</taxon>
        <taxon>Agaricomycetes</taxon>
        <taxon>Agaricomycetidae</taxon>
        <taxon>Agaricales</taxon>
        <taxon>Agaricineae</taxon>
        <taxon>Hymenogastraceae</taxon>
        <taxon>Gymnopilus</taxon>
    </lineage>
</organism>
<dbReference type="InParanoid" id="A0A409WCW0"/>
<accession>A0A409WCW0</accession>
<gene>
    <name evidence="1" type="ORF">CVT26_010179</name>
</gene>
<keyword evidence="2" id="KW-1185">Reference proteome</keyword>
<proteinExistence type="predicted"/>
<evidence type="ECO:0000313" key="2">
    <source>
        <dbReference type="Proteomes" id="UP000284706"/>
    </source>
</evidence>
<protein>
    <submittedName>
        <fullName evidence="1">Uncharacterized protein</fullName>
    </submittedName>
</protein>
<comment type="caution">
    <text evidence="1">The sequence shown here is derived from an EMBL/GenBank/DDBJ whole genome shotgun (WGS) entry which is preliminary data.</text>
</comment>
<evidence type="ECO:0000313" key="1">
    <source>
        <dbReference type="EMBL" id="PPQ76354.1"/>
    </source>
</evidence>
<reference evidence="1 2" key="1">
    <citation type="journal article" date="2018" name="Evol. Lett.">
        <title>Horizontal gene cluster transfer increased hallucinogenic mushroom diversity.</title>
        <authorList>
            <person name="Reynolds H.T."/>
            <person name="Vijayakumar V."/>
            <person name="Gluck-Thaler E."/>
            <person name="Korotkin H.B."/>
            <person name="Matheny P.B."/>
            <person name="Slot J.C."/>
        </authorList>
    </citation>
    <scope>NUCLEOTIDE SEQUENCE [LARGE SCALE GENOMIC DNA]</scope>
    <source>
        <strain evidence="1 2">SRW20</strain>
    </source>
</reference>
<dbReference type="AlphaFoldDB" id="A0A409WCW0"/>